<protein>
    <submittedName>
        <fullName evidence="2">Glycosyltransferase involved in cell wall biosynthesis</fullName>
    </submittedName>
</protein>
<dbReference type="PANTHER" id="PTHR46401">
    <property type="entry name" value="GLYCOSYLTRANSFERASE WBBK-RELATED"/>
    <property type="match status" value="1"/>
</dbReference>
<dbReference type="GO" id="GO:0016757">
    <property type="term" value="F:glycosyltransferase activity"/>
    <property type="evidence" value="ECO:0007669"/>
    <property type="project" value="TreeGrafter"/>
</dbReference>
<keyword evidence="1" id="KW-0808">Transferase</keyword>
<dbReference type="GO" id="GO:0009103">
    <property type="term" value="P:lipopolysaccharide biosynthetic process"/>
    <property type="evidence" value="ECO:0007669"/>
    <property type="project" value="TreeGrafter"/>
</dbReference>
<gene>
    <name evidence="2" type="ORF">GGP83_003176</name>
</gene>
<dbReference type="Proteomes" id="UP001155010">
    <property type="component" value="Unassembled WGS sequence"/>
</dbReference>
<proteinExistence type="predicted"/>
<evidence type="ECO:0000256" key="1">
    <source>
        <dbReference type="ARBA" id="ARBA00022679"/>
    </source>
</evidence>
<reference evidence="2" key="1">
    <citation type="submission" date="2022-08" db="EMBL/GenBank/DDBJ databases">
        <title>Genomic Encyclopedia of Type Strains, Phase V (KMG-V): Genome sequencing to study the core and pangenomes of soil and plant-associated prokaryotes.</title>
        <authorList>
            <person name="Whitman W."/>
        </authorList>
    </citation>
    <scope>NUCLEOTIDE SEQUENCE</scope>
    <source>
        <strain evidence="2">SP2017</strain>
    </source>
</reference>
<dbReference type="PANTHER" id="PTHR46401:SF2">
    <property type="entry name" value="GLYCOSYLTRANSFERASE WBBK-RELATED"/>
    <property type="match status" value="1"/>
</dbReference>
<evidence type="ECO:0000313" key="3">
    <source>
        <dbReference type="Proteomes" id="UP001155010"/>
    </source>
</evidence>
<dbReference type="AlphaFoldDB" id="A0A9X2UBE5"/>
<dbReference type="CDD" id="cd03801">
    <property type="entry name" value="GT4_PimA-like"/>
    <property type="match status" value="1"/>
</dbReference>
<dbReference type="EMBL" id="JANUBB010000018">
    <property type="protein sequence ID" value="MCS3953201.1"/>
    <property type="molecule type" value="Genomic_DNA"/>
</dbReference>
<evidence type="ECO:0000313" key="2">
    <source>
        <dbReference type="EMBL" id="MCS3953201.1"/>
    </source>
</evidence>
<accession>A0A9X2UBE5</accession>
<dbReference type="Pfam" id="PF13692">
    <property type="entry name" value="Glyco_trans_1_4"/>
    <property type="match status" value="1"/>
</dbReference>
<sequence length="419" mass="46612">MNEREMKILICSPSSFTKAKGGAKVFVEAAEGFRSLGLTCDLIGPEDIQKESSGGSEKYHKALRRYLQERAAEYDVVEYSHHSLPYPRSDFPSGPLFVARSVLLLHHRMDGILPSAWRGLLWLGVRRVAEVVQRLISHDSSDPETKVPYESLVRLLKKRVGAALSADGLSREVQSEVQRTVKEADLVNVCNAYDRARLLSAGLPEEKIHVFPFGMDDERRGQFEKYGAKDGGKPIVAFVGTFDIRKGCLDFPDLMQRVSDAVPEVRFRLLGTRGWLADEHEVLACFPRTLRSRVEVVPAFDPVELPKRLADASIGVFPSYFEGFPFSVLEMLAASLPVIAYDAPGPPEMVPSDWLVSPGDTAAMSKKVVNLLRSPELRSEASREARSRAAQFRWDEIAERTASAYQEAIDRCATSPSLS</sequence>
<dbReference type="Gene3D" id="3.40.50.2000">
    <property type="entry name" value="Glycogen Phosphorylase B"/>
    <property type="match status" value="2"/>
</dbReference>
<organism evidence="2 3">
    <name type="scientific">Salinibacter ruber</name>
    <dbReference type="NCBI Taxonomy" id="146919"/>
    <lineage>
        <taxon>Bacteria</taxon>
        <taxon>Pseudomonadati</taxon>
        <taxon>Rhodothermota</taxon>
        <taxon>Rhodothermia</taxon>
        <taxon>Rhodothermales</taxon>
        <taxon>Salinibacteraceae</taxon>
        <taxon>Salinibacter</taxon>
    </lineage>
</organism>
<name>A0A9X2UBE5_9BACT</name>
<dbReference type="SUPFAM" id="SSF53756">
    <property type="entry name" value="UDP-Glycosyltransferase/glycogen phosphorylase"/>
    <property type="match status" value="1"/>
</dbReference>
<dbReference type="RefSeq" id="WP_259082524.1">
    <property type="nucleotide sequence ID" value="NZ_JANUBB010000018.1"/>
</dbReference>
<comment type="caution">
    <text evidence="2">The sequence shown here is derived from an EMBL/GenBank/DDBJ whole genome shotgun (WGS) entry which is preliminary data.</text>
</comment>